<evidence type="ECO:0000256" key="2">
    <source>
        <dbReference type="ARBA" id="ARBA00029447"/>
    </source>
</evidence>
<feature type="domain" description="Methyl-accepting transducer" evidence="6">
    <location>
        <begin position="431"/>
        <end position="653"/>
    </location>
</feature>
<feature type="domain" description="HAMP" evidence="7">
    <location>
        <begin position="330"/>
        <end position="384"/>
    </location>
</feature>
<comment type="similarity">
    <text evidence="2">Belongs to the methyl-accepting chemotaxis (MCP) protein family.</text>
</comment>
<evidence type="ECO:0000256" key="1">
    <source>
        <dbReference type="ARBA" id="ARBA00022500"/>
    </source>
</evidence>
<keyword evidence="1" id="KW-0145">Chemotaxis</keyword>
<dbReference type="PROSITE" id="PS50111">
    <property type="entry name" value="CHEMOTAXIS_TRANSDUC_2"/>
    <property type="match status" value="1"/>
</dbReference>
<dbReference type="eggNOG" id="COG0840">
    <property type="taxonomic scope" value="Bacteria"/>
</dbReference>
<evidence type="ECO:0000256" key="3">
    <source>
        <dbReference type="PROSITE-ProRule" id="PRU00284"/>
    </source>
</evidence>
<dbReference type="GO" id="GO:0006935">
    <property type="term" value="P:chemotaxis"/>
    <property type="evidence" value="ECO:0007669"/>
    <property type="project" value="UniProtKB-KW"/>
</dbReference>
<dbReference type="RefSeq" id="WP_015709818.1">
    <property type="nucleotide sequence ID" value="NC_015577.1"/>
</dbReference>
<organism evidence="8 9">
    <name type="scientific">Leadbettera azotonutricia (strain ATCC BAA-888 / DSM 13862 / ZAS-9)</name>
    <name type="common">Treponema azotonutricium</name>
    <dbReference type="NCBI Taxonomy" id="545695"/>
    <lineage>
        <taxon>Bacteria</taxon>
        <taxon>Pseudomonadati</taxon>
        <taxon>Spirochaetota</taxon>
        <taxon>Spirochaetia</taxon>
        <taxon>Spirochaetales</taxon>
        <taxon>Breznakiellaceae</taxon>
        <taxon>Leadbettera</taxon>
    </lineage>
</organism>
<evidence type="ECO:0000256" key="4">
    <source>
        <dbReference type="SAM" id="Coils"/>
    </source>
</evidence>
<dbReference type="Pfam" id="PF00015">
    <property type="entry name" value="MCPsignal"/>
    <property type="match status" value="1"/>
</dbReference>
<dbReference type="AlphaFoldDB" id="F5Y8M4"/>
<keyword evidence="5" id="KW-1133">Transmembrane helix</keyword>
<proteinExistence type="inferred from homology"/>
<dbReference type="InterPro" id="IPR003660">
    <property type="entry name" value="HAMP_dom"/>
</dbReference>
<sequence>MKLKYRLTAIISGMMTVIIAAISIILVVRARSLQEEAAYEIMGNMTGRYASDVGAYYQQFMDQAETLGNIMGGYRDIPEVNRRNFYLSMMHKTLETTNEAIAVYAVWKPNVLDTLNERHIGADGTDEAGNFIPRYLKDSGKISLTAHTDYLAVLDALSRTNTVDEPKRRVINGIDSFSVSFRSPIVDELSGELVGCVGVTVDIAFSAEIIDKIEPYGNGSAALYSYEGIVVAHQDRTRVGSDYREGVSAVGEQVIGQAIADGKERHYSANGMIVQISPFYIGDSETAWIIASSVPLETVMTQVDAITRFTVFLAIAVILFSGVIIFAIVTKVSSPIVKVSRTLKDIAEGEGDLTKQIFINSKDEIGDLAHFFNQTLEKIRALIITIKSQSVALSDIGTELSANMTETAAAVNQITANIQSIKGRVINQSASVTETNATMEQITVHINRLNGEIDNQRSSLSRSSSAVEQLLANIQSVTQTLGNNSKNVDRLTDASEVGRDGLRGVATDIQEISRESAGLMEINAVMENIASQTNLLSMNAAIEASHAGEAGKGFAVVADEIRKLAESSGIQSKTISAVLKKIKEAIDKITVSIEEVQKKFEAIDAEVKTVSDQAENIRGAMEEQNTGSQQILEAMGQLNNITQAVKGSSTEMLEGSNEVIQESKNLEAVTQEITNGMNEMANGADQINIAVSRVHEISGTNKESIDVLVREVARFKVE</sequence>
<feature type="transmembrane region" description="Helical" evidence="5">
    <location>
        <begin position="309"/>
        <end position="329"/>
    </location>
</feature>
<keyword evidence="5" id="KW-0472">Membrane</keyword>
<dbReference type="GO" id="GO:0007165">
    <property type="term" value="P:signal transduction"/>
    <property type="evidence" value="ECO:0007669"/>
    <property type="project" value="UniProtKB-KW"/>
</dbReference>
<evidence type="ECO:0000259" key="6">
    <source>
        <dbReference type="PROSITE" id="PS50111"/>
    </source>
</evidence>
<dbReference type="KEGG" id="taz:TREAZ_2234"/>
<dbReference type="InParanoid" id="F5Y8M4"/>
<dbReference type="HOGENOM" id="CLU_000445_107_19_12"/>
<dbReference type="GO" id="GO:0005886">
    <property type="term" value="C:plasma membrane"/>
    <property type="evidence" value="ECO:0007669"/>
    <property type="project" value="TreeGrafter"/>
</dbReference>
<dbReference type="InterPro" id="IPR004089">
    <property type="entry name" value="MCPsignal_dom"/>
</dbReference>
<keyword evidence="9" id="KW-1185">Reference proteome</keyword>
<dbReference type="SMART" id="SM00304">
    <property type="entry name" value="HAMP"/>
    <property type="match status" value="1"/>
</dbReference>
<dbReference type="FunCoup" id="F5Y8M4">
    <property type="interactions" value="128"/>
</dbReference>
<keyword evidence="4" id="KW-0175">Coiled coil</keyword>
<accession>F5Y8M4</accession>
<dbReference type="EMBL" id="CP001841">
    <property type="protein sequence ID" value="AEF81892.1"/>
    <property type="molecule type" value="Genomic_DNA"/>
</dbReference>
<dbReference type="Gene3D" id="6.10.340.10">
    <property type="match status" value="1"/>
</dbReference>
<dbReference type="PROSITE" id="PS50885">
    <property type="entry name" value="HAMP"/>
    <property type="match status" value="1"/>
</dbReference>
<keyword evidence="5" id="KW-0812">Transmembrane</keyword>
<dbReference type="SUPFAM" id="SSF58104">
    <property type="entry name" value="Methyl-accepting chemotaxis protein (MCP) signaling domain"/>
    <property type="match status" value="2"/>
</dbReference>
<evidence type="ECO:0000313" key="8">
    <source>
        <dbReference type="EMBL" id="AEF81892.1"/>
    </source>
</evidence>
<name>F5Y8M4_LEAAZ</name>
<dbReference type="GO" id="GO:0004888">
    <property type="term" value="F:transmembrane signaling receptor activity"/>
    <property type="evidence" value="ECO:0007669"/>
    <property type="project" value="TreeGrafter"/>
</dbReference>
<dbReference type="OrthoDB" id="344090at2"/>
<feature type="coiled-coil region" evidence="4">
    <location>
        <begin position="579"/>
        <end position="613"/>
    </location>
</feature>
<feature type="transmembrane region" description="Helical" evidence="5">
    <location>
        <begin position="6"/>
        <end position="28"/>
    </location>
</feature>
<dbReference type="InterPro" id="IPR051310">
    <property type="entry name" value="MCP_chemotaxis"/>
</dbReference>
<dbReference type="Gene3D" id="3.30.450.20">
    <property type="entry name" value="PAS domain"/>
    <property type="match status" value="1"/>
</dbReference>
<evidence type="ECO:0000313" key="9">
    <source>
        <dbReference type="Proteomes" id="UP000009222"/>
    </source>
</evidence>
<protein>
    <submittedName>
        <fullName evidence="8">Methyl-accepting chemotaxis protein</fullName>
    </submittedName>
</protein>
<dbReference type="PANTHER" id="PTHR43531:SF11">
    <property type="entry name" value="METHYL-ACCEPTING CHEMOTAXIS PROTEIN 3"/>
    <property type="match status" value="1"/>
</dbReference>
<dbReference type="PANTHER" id="PTHR43531">
    <property type="entry name" value="PROTEIN ICFG"/>
    <property type="match status" value="1"/>
</dbReference>
<evidence type="ECO:0000256" key="5">
    <source>
        <dbReference type="SAM" id="Phobius"/>
    </source>
</evidence>
<reference evidence="8 9" key="2">
    <citation type="journal article" date="2011" name="ISME J.">
        <title>RNA-seq reveals cooperative metabolic interactions between two termite-gut spirochete species in co-culture.</title>
        <authorList>
            <person name="Rosenthal A.Z."/>
            <person name="Matson E.G."/>
            <person name="Eldar A."/>
            <person name="Leadbetter J.R."/>
        </authorList>
    </citation>
    <scope>NUCLEOTIDE SEQUENCE [LARGE SCALE GENOMIC DNA]</scope>
    <source>
        <strain evidence="9">ATCC BAA-888 / DSM 13862 / ZAS-9</strain>
    </source>
</reference>
<dbReference type="Gene3D" id="1.10.287.950">
    <property type="entry name" value="Methyl-accepting chemotaxis protein"/>
    <property type="match status" value="1"/>
</dbReference>
<evidence type="ECO:0000259" key="7">
    <source>
        <dbReference type="PROSITE" id="PS50885"/>
    </source>
</evidence>
<dbReference type="Proteomes" id="UP000009222">
    <property type="component" value="Chromosome"/>
</dbReference>
<dbReference type="SMART" id="SM00283">
    <property type="entry name" value="MA"/>
    <property type="match status" value="1"/>
</dbReference>
<reference evidence="9" key="1">
    <citation type="submission" date="2009-12" db="EMBL/GenBank/DDBJ databases">
        <title>Complete sequence of Treponema azotonutricium strain ZAS-9.</title>
        <authorList>
            <person name="Tetu S.G."/>
            <person name="Matson E."/>
            <person name="Ren Q."/>
            <person name="Seshadri R."/>
            <person name="Elbourne L."/>
            <person name="Hassan K.A."/>
            <person name="Durkin A."/>
            <person name="Radune D."/>
            <person name="Mohamoud Y."/>
            <person name="Shay R."/>
            <person name="Jin S."/>
            <person name="Zhang X."/>
            <person name="Lucey K."/>
            <person name="Ballor N.R."/>
            <person name="Ottesen E."/>
            <person name="Rosenthal R."/>
            <person name="Allen A."/>
            <person name="Leadbetter J.R."/>
            <person name="Paulsen I.T."/>
        </authorList>
    </citation>
    <scope>NUCLEOTIDE SEQUENCE [LARGE SCALE GENOMIC DNA]</scope>
    <source>
        <strain evidence="9">ATCC BAA-888 / DSM 13862 / ZAS-9</strain>
    </source>
</reference>
<gene>
    <name evidence="8" type="ordered locus">TREAZ_2234</name>
</gene>
<dbReference type="CDD" id="cd06225">
    <property type="entry name" value="HAMP"/>
    <property type="match status" value="1"/>
</dbReference>
<dbReference type="STRING" id="545695.TREAZ_2234"/>
<keyword evidence="3" id="KW-0807">Transducer</keyword>
<dbReference type="Pfam" id="PF00672">
    <property type="entry name" value="HAMP"/>
    <property type="match status" value="1"/>
</dbReference>